<proteinExistence type="predicted"/>
<accession>A0ABT6FEB5</accession>
<reference evidence="2 3" key="1">
    <citation type="submission" date="2023-03" db="EMBL/GenBank/DDBJ databases">
        <title>Paludisphaera mucosa sp. nov. a novel planctomycete from northern fen.</title>
        <authorList>
            <person name="Ivanova A."/>
        </authorList>
    </citation>
    <scope>NUCLEOTIDE SEQUENCE [LARGE SCALE GENOMIC DNA]</scope>
    <source>
        <strain evidence="2 3">Pla2</strain>
    </source>
</reference>
<evidence type="ECO:0000313" key="3">
    <source>
        <dbReference type="Proteomes" id="UP001216907"/>
    </source>
</evidence>
<dbReference type="EMBL" id="JARRAG010000002">
    <property type="protein sequence ID" value="MDG3005879.1"/>
    <property type="molecule type" value="Genomic_DNA"/>
</dbReference>
<organism evidence="2 3">
    <name type="scientific">Paludisphaera mucosa</name>
    <dbReference type="NCBI Taxonomy" id="3030827"/>
    <lineage>
        <taxon>Bacteria</taxon>
        <taxon>Pseudomonadati</taxon>
        <taxon>Planctomycetota</taxon>
        <taxon>Planctomycetia</taxon>
        <taxon>Isosphaerales</taxon>
        <taxon>Isosphaeraceae</taxon>
        <taxon>Paludisphaera</taxon>
    </lineage>
</organism>
<protein>
    <submittedName>
        <fullName evidence="2">Uncharacterized protein</fullName>
    </submittedName>
</protein>
<gene>
    <name evidence="2" type="ORF">PZE19_19000</name>
</gene>
<evidence type="ECO:0000313" key="2">
    <source>
        <dbReference type="EMBL" id="MDG3005879.1"/>
    </source>
</evidence>
<keyword evidence="3" id="KW-1185">Reference proteome</keyword>
<sequence>MSLIRPREVERLGHVVVGAEVERLDDVLATTLGRGHDHRQVGCASRLPEDGQDLQAVQVRHHDVQEDQIEGTSRDQVERPSAVLGRRHVVALPLEPPREHVAVQLVVVDDQERAGDVQDHRPRPAAATPAAFALICICKFMG</sequence>
<name>A0ABT6FEB5_9BACT</name>
<evidence type="ECO:0000256" key="1">
    <source>
        <dbReference type="SAM" id="MobiDB-lite"/>
    </source>
</evidence>
<feature type="region of interest" description="Disordered" evidence="1">
    <location>
        <begin position="61"/>
        <end position="80"/>
    </location>
</feature>
<comment type="caution">
    <text evidence="2">The sequence shown here is derived from an EMBL/GenBank/DDBJ whole genome shotgun (WGS) entry which is preliminary data.</text>
</comment>
<dbReference type="Proteomes" id="UP001216907">
    <property type="component" value="Unassembled WGS sequence"/>
</dbReference>